<evidence type="ECO:0000313" key="1">
    <source>
        <dbReference type="EMBL" id="KAJ5215166.1"/>
    </source>
</evidence>
<reference evidence="1" key="1">
    <citation type="submission" date="2022-11" db="EMBL/GenBank/DDBJ databases">
        <authorList>
            <person name="Petersen C."/>
        </authorList>
    </citation>
    <scope>NUCLEOTIDE SEQUENCE</scope>
    <source>
        <strain evidence="1">IBT 23319</strain>
    </source>
</reference>
<evidence type="ECO:0000313" key="2">
    <source>
        <dbReference type="Proteomes" id="UP001147733"/>
    </source>
</evidence>
<dbReference type="GeneID" id="81389729"/>
<gene>
    <name evidence="1" type="ORF">N7469_011657</name>
</gene>
<dbReference type="RefSeq" id="XP_056494918.1">
    <property type="nucleotide sequence ID" value="XM_056650562.1"/>
</dbReference>
<dbReference type="EMBL" id="JAPQKT010000012">
    <property type="protein sequence ID" value="KAJ5215166.1"/>
    <property type="molecule type" value="Genomic_DNA"/>
</dbReference>
<name>A0A9W9TAA4_PENCI</name>
<reference evidence="1" key="2">
    <citation type="journal article" date="2023" name="IMA Fungus">
        <title>Comparative genomic study of the Penicillium genus elucidates a diverse pangenome and 15 lateral gene transfer events.</title>
        <authorList>
            <person name="Petersen C."/>
            <person name="Sorensen T."/>
            <person name="Nielsen M.R."/>
            <person name="Sondergaard T.E."/>
            <person name="Sorensen J.L."/>
            <person name="Fitzpatrick D.A."/>
            <person name="Frisvad J.C."/>
            <person name="Nielsen K.L."/>
        </authorList>
    </citation>
    <scope>NUCLEOTIDE SEQUENCE</scope>
    <source>
        <strain evidence="1">IBT 23319</strain>
    </source>
</reference>
<organism evidence="1 2">
    <name type="scientific">Penicillium citrinum</name>
    <dbReference type="NCBI Taxonomy" id="5077"/>
    <lineage>
        <taxon>Eukaryota</taxon>
        <taxon>Fungi</taxon>
        <taxon>Dikarya</taxon>
        <taxon>Ascomycota</taxon>
        <taxon>Pezizomycotina</taxon>
        <taxon>Eurotiomycetes</taxon>
        <taxon>Eurotiomycetidae</taxon>
        <taxon>Eurotiales</taxon>
        <taxon>Aspergillaceae</taxon>
        <taxon>Penicillium</taxon>
    </lineage>
</organism>
<accession>A0A9W9TAA4</accession>
<comment type="caution">
    <text evidence="1">The sequence shown here is derived from an EMBL/GenBank/DDBJ whole genome shotgun (WGS) entry which is preliminary data.</text>
</comment>
<dbReference type="AlphaFoldDB" id="A0A9W9TAA4"/>
<proteinExistence type="predicted"/>
<sequence>MEAKIVSATHGVKLRSSNDWDYWDSSIQAVAKRHRIWNIIDPDLADTERQEPVREPDELDFEELEDMDKSERVFHMDVYRMKLVNRWWCQSSL</sequence>
<keyword evidence="2" id="KW-1185">Reference proteome</keyword>
<protein>
    <submittedName>
        <fullName evidence="1">Uncharacterized protein</fullName>
    </submittedName>
</protein>
<dbReference type="Proteomes" id="UP001147733">
    <property type="component" value="Unassembled WGS sequence"/>
</dbReference>